<protein>
    <recommendedName>
        <fullName evidence="16">Nuclear RNA export factor 1</fullName>
    </recommendedName>
</protein>
<dbReference type="GO" id="GO:0005737">
    <property type="term" value="C:cytoplasm"/>
    <property type="evidence" value="ECO:0007669"/>
    <property type="project" value="InterPro"/>
</dbReference>
<organism evidence="11 15">
    <name type="scientific">Rotaria magnacalcarata</name>
    <dbReference type="NCBI Taxonomy" id="392030"/>
    <lineage>
        <taxon>Eukaryota</taxon>
        <taxon>Metazoa</taxon>
        <taxon>Spiralia</taxon>
        <taxon>Gnathifera</taxon>
        <taxon>Rotifera</taxon>
        <taxon>Eurotatoria</taxon>
        <taxon>Bdelloidea</taxon>
        <taxon>Philodinida</taxon>
        <taxon>Philodinidae</taxon>
        <taxon>Rotaria</taxon>
    </lineage>
</organism>
<evidence type="ECO:0008006" key="16">
    <source>
        <dbReference type="Google" id="ProtNLM"/>
    </source>
</evidence>
<evidence type="ECO:0000259" key="9">
    <source>
        <dbReference type="PROSITE" id="PS50177"/>
    </source>
</evidence>
<dbReference type="Proteomes" id="UP000681967">
    <property type="component" value="Unassembled WGS sequence"/>
</dbReference>
<dbReference type="InterPro" id="IPR032710">
    <property type="entry name" value="NTF2-like_dom_sf"/>
</dbReference>
<gene>
    <name evidence="13" type="ORF">BYL167_LOCUS97</name>
    <name evidence="12" type="ORF">CJN711_LOCUS23540</name>
    <name evidence="14" type="ORF">GIL414_LOCUS1348</name>
    <name evidence="11" type="ORF">KQP761_LOCUS2977</name>
</gene>
<evidence type="ECO:0000313" key="11">
    <source>
        <dbReference type="EMBL" id="CAF1264508.1"/>
    </source>
</evidence>
<dbReference type="SUPFAM" id="SSF52058">
    <property type="entry name" value="L domain-like"/>
    <property type="match status" value="1"/>
</dbReference>
<dbReference type="InterPro" id="IPR001611">
    <property type="entry name" value="Leu-rich_rpt"/>
</dbReference>
<dbReference type="Pfam" id="PF22602">
    <property type="entry name" value="NXF_NTF2"/>
    <property type="match status" value="1"/>
</dbReference>
<dbReference type="InterPro" id="IPR018222">
    <property type="entry name" value="Nuclear_transport_factor_2_euk"/>
</dbReference>
<feature type="domain" description="NTF2" evidence="9">
    <location>
        <begin position="373"/>
        <end position="526"/>
    </location>
</feature>
<feature type="compositionally biased region" description="Polar residues" evidence="8">
    <location>
        <begin position="18"/>
        <end position="28"/>
    </location>
</feature>
<feature type="region of interest" description="Disordered" evidence="8">
    <location>
        <begin position="73"/>
        <end position="94"/>
    </location>
</feature>
<dbReference type="InterPro" id="IPR005637">
    <property type="entry name" value="TAP_C_dom"/>
</dbReference>
<dbReference type="Pfam" id="PF03943">
    <property type="entry name" value="TAP_C"/>
    <property type="match status" value="1"/>
</dbReference>
<dbReference type="EMBL" id="CAJNOV010010940">
    <property type="protein sequence ID" value="CAF1430532.1"/>
    <property type="molecule type" value="Genomic_DNA"/>
</dbReference>
<comment type="subcellular location">
    <subcellularLocation>
        <location evidence="1">Nucleus</location>
        <location evidence="1">Nucleoplasm</location>
    </subcellularLocation>
</comment>
<keyword evidence="3" id="KW-0813">Transport</keyword>
<evidence type="ECO:0000256" key="7">
    <source>
        <dbReference type="ARBA" id="ARBA00023242"/>
    </source>
</evidence>
<dbReference type="InterPro" id="IPR009060">
    <property type="entry name" value="UBA-like_sf"/>
</dbReference>
<dbReference type="InterPro" id="IPR035979">
    <property type="entry name" value="RBD_domain_sf"/>
</dbReference>
<evidence type="ECO:0000256" key="8">
    <source>
        <dbReference type="SAM" id="MobiDB-lite"/>
    </source>
</evidence>
<evidence type="ECO:0000313" key="15">
    <source>
        <dbReference type="Proteomes" id="UP000663834"/>
    </source>
</evidence>
<dbReference type="InterPro" id="IPR032675">
    <property type="entry name" value="LRR_dom_sf"/>
</dbReference>
<dbReference type="GO" id="GO:0016973">
    <property type="term" value="P:poly(A)+ mRNA export from nucleus"/>
    <property type="evidence" value="ECO:0007669"/>
    <property type="project" value="TreeGrafter"/>
</dbReference>
<dbReference type="InterPro" id="IPR057125">
    <property type="entry name" value="NXF1/2/3/5-like_LRR"/>
</dbReference>
<dbReference type="PROSITE" id="PS51450">
    <property type="entry name" value="LRR"/>
    <property type="match status" value="1"/>
</dbReference>
<feature type="compositionally biased region" description="Low complexity" evidence="8">
    <location>
        <begin position="36"/>
        <end position="45"/>
    </location>
</feature>
<accession>A0A815B2N3</accession>
<dbReference type="GO" id="GO:0005654">
    <property type="term" value="C:nucleoplasm"/>
    <property type="evidence" value="ECO:0007669"/>
    <property type="project" value="UniProtKB-SubCell"/>
</dbReference>
<evidence type="ECO:0000256" key="6">
    <source>
        <dbReference type="ARBA" id="ARBA00022816"/>
    </source>
</evidence>
<dbReference type="InterPro" id="IPR030217">
    <property type="entry name" value="NXF_fam"/>
</dbReference>
<dbReference type="SMART" id="SM00804">
    <property type="entry name" value="TAP_C"/>
    <property type="match status" value="1"/>
</dbReference>
<dbReference type="OrthoDB" id="25872at2759"/>
<feature type="region of interest" description="Disordered" evidence="8">
    <location>
        <begin position="1"/>
        <end position="55"/>
    </location>
</feature>
<keyword evidence="5" id="KW-0677">Repeat</keyword>
<evidence type="ECO:0000313" key="12">
    <source>
        <dbReference type="EMBL" id="CAF1430532.1"/>
    </source>
</evidence>
<evidence type="ECO:0000256" key="1">
    <source>
        <dbReference type="ARBA" id="ARBA00004642"/>
    </source>
</evidence>
<dbReference type="EMBL" id="CAJOBH010000007">
    <property type="protein sequence ID" value="CAF3746579.1"/>
    <property type="molecule type" value="Genomic_DNA"/>
</dbReference>
<dbReference type="Gene3D" id="3.30.70.330">
    <property type="match status" value="1"/>
</dbReference>
<dbReference type="Gene3D" id="3.80.10.10">
    <property type="entry name" value="Ribonuclease Inhibitor"/>
    <property type="match status" value="1"/>
</dbReference>
<dbReference type="FunFam" id="1.10.8.10:FF:000018">
    <property type="entry name" value="Nuclear RNA export factor 1"/>
    <property type="match status" value="1"/>
</dbReference>
<evidence type="ECO:0000256" key="3">
    <source>
        <dbReference type="ARBA" id="ARBA00022448"/>
    </source>
</evidence>
<dbReference type="EMBL" id="CAJOBJ010000220">
    <property type="protein sequence ID" value="CAF3805760.1"/>
    <property type="molecule type" value="Genomic_DNA"/>
</dbReference>
<evidence type="ECO:0000256" key="4">
    <source>
        <dbReference type="ARBA" id="ARBA00022614"/>
    </source>
</evidence>
<dbReference type="InterPro" id="IPR002075">
    <property type="entry name" value="NTF2_dom"/>
</dbReference>
<evidence type="ECO:0000259" key="10">
    <source>
        <dbReference type="PROSITE" id="PS51281"/>
    </source>
</evidence>
<dbReference type="Gene3D" id="3.10.450.50">
    <property type="match status" value="1"/>
</dbReference>
<dbReference type="InterPro" id="IPR012677">
    <property type="entry name" value="Nucleotide-bd_a/b_plait_sf"/>
</dbReference>
<dbReference type="Pfam" id="PF24048">
    <property type="entry name" value="LRR_NXF1-5"/>
    <property type="match status" value="1"/>
</dbReference>
<dbReference type="Proteomes" id="UP000681720">
    <property type="component" value="Unassembled WGS sequence"/>
</dbReference>
<keyword evidence="6" id="KW-0509">mRNA transport</keyword>
<keyword evidence="7" id="KW-0539">Nucleus</keyword>
<dbReference type="SUPFAM" id="SSF54928">
    <property type="entry name" value="RNA-binding domain, RBD"/>
    <property type="match status" value="1"/>
</dbReference>
<evidence type="ECO:0000313" key="13">
    <source>
        <dbReference type="EMBL" id="CAF3746579.1"/>
    </source>
</evidence>
<dbReference type="Gene3D" id="1.10.8.10">
    <property type="entry name" value="DNA helicase RuvA subunit, C-terminal domain"/>
    <property type="match status" value="1"/>
</dbReference>
<dbReference type="EMBL" id="CAJNOW010000184">
    <property type="protein sequence ID" value="CAF1264508.1"/>
    <property type="molecule type" value="Genomic_DNA"/>
</dbReference>
<name>A0A815B2N3_9BILA</name>
<feature type="domain" description="TAP-C" evidence="10">
    <location>
        <begin position="570"/>
        <end position="625"/>
    </location>
</feature>
<reference evidence="11" key="1">
    <citation type="submission" date="2021-02" db="EMBL/GenBank/DDBJ databases">
        <authorList>
            <person name="Nowell W R."/>
        </authorList>
    </citation>
    <scope>NUCLEOTIDE SEQUENCE</scope>
</reference>
<dbReference type="PROSITE" id="PS50177">
    <property type="entry name" value="NTF2_DOMAIN"/>
    <property type="match status" value="1"/>
</dbReference>
<evidence type="ECO:0000313" key="14">
    <source>
        <dbReference type="EMBL" id="CAF3805760.1"/>
    </source>
</evidence>
<dbReference type="GO" id="GO:0003723">
    <property type="term" value="F:RNA binding"/>
    <property type="evidence" value="ECO:0007669"/>
    <property type="project" value="InterPro"/>
</dbReference>
<dbReference type="PROSITE" id="PS51281">
    <property type="entry name" value="TAP_C"/>
    <property type="match status" value="1"/>
</dbReference>
<dbReference type="PANTHER" id="PTHR10662:SF22">
    <property type="entry name" value="NUCLEAR RNA EXPORT FACTOR 1"/>
    <property type="match status" value="1"/>
</dbReference>
<proteinExistence type="inferred from homology"/>
<dbReference type="AlphaFoldDB" id="A0A815B2N3"/>
<dbReference type="Proteomes" id="UP000663855">
    <property type="component" value="Unassembled WGS sequence"/>
</dbReference>
<comment type="caution">
    <text evidence="11">The sequence shown here is derived from an EMBL/GenBank/DDBJ whole genome shotgun (WGS) entry which is preliminary data.</text>
</comment>
<comment type="similarity">
    <text evidence="2">Belongs to the NXF family.</text>
</comment>
<evidence type="ECO:0000256" key="2">
    <source>
        <dbReference type="ARBA" id="ARBA00009285"/>
    </source>
</evidence>
<sequence length="625" mass="71292">MSYRNYSAREGGRHHTDPTPSRFNSQSKYHQRGRGNNRPVPNRRPTAGDDLENITVSIGRNLTTDGVGTQRLARRGLIDSRPRRPIQINPRGMNDGGNNQVRWWRISIPQAGAIGKERVLSTLKANCPRQFQPYHYFIDSDTNTGVFFINSQQDADMLKRANRKIEIQNFGTLSIMVSQASCPAPSLDEDLQRHFRDYICNHRFNPQTFQLNLSNLADDEELSALGIYPQLNKQAFLRDIVVIINKDLPITRQLDLGSNNISNLYEFRKLNLIHLEQLSLASNQLKSFEELTHLKQLTHLNHLYLKDNPLISTNNRRNLSRDEFISTIQQKLPQLKRVDDIELPTKIGLGVDNEAIHLPPTVPHYVPQEMQAFLAKFIDEYYRLFDTRGRGELHACYHDTCMFSLCIAPTEGSIVPTKSYKYGALIYDSRNLKKIFDDNKRTTLLRHGKTDVLDFLRIKFPLTKHDGKSFHVDVFSTANNRAIFSVNGLYREIDQGVNGPVRSFQRTFTCSQTSSGVLIVSDHIMIINATDNQVMNMTRSTPPTNGAMPATTTTAPPQTIMESQTGPGVDVQAQMIQKFSQESGMNIEYSRLCLVENDWNYNKAAQKFQDCQKMNLIPPEAFRKS</sequence>
<dbReference type="Proteomes" id="UP000663834">
    <property type="component" value="Unassembled WGS sequence"/>
</dbReference>
<dbReference type="SUPFAM" id="SSF46934">
    <property type="entry name" value="UBA-like"/>
    <property type="match status" value="1"/>
</dbReference>
<keyword evidence="4" id="KW-0433">Leucine-rich repeat</keyword>
<dbReference type="Pfam" id="PF09162">
    <property type="entry name" value="Tap-RNA_bind"/>
    <property type="match status" value="1"/>
</dbReference>
<dbReference type="SUPFAM" id="SSF54427">
    <property type="entry name" value="NTF2-like"/>
    <property type="match status" value="1"/>
</dbReference>
<evidence type="ECO:0000256" key="5">
    <source>
        <dbReference type="ARBA" id="ARBA00022737"/>
    </source>
</evidence>
<dbReference type="InterPro" id="IPR015245">
    <property type="entry name" value="Tap_RNA-bd"/>
</dbReference>
<dbReference type="CDD" id="cd14342">
    <property type="entry name" value="UBA_TAP-C"/>
    <property type="match status" value="1"/>
</dbReference>
<dbReference type="PANTHER" id="PTHR10662">
    <property type="entry name" value="NUCLEAR RNA EXPORT FACTOR"/>
    <property type="match status" value="1"/>
</dbReference>